<dbReference type="InterPro" id="IPR002974">
    <property type="entry name" value="Cyt_P450_E_CYP52_ascomycetes"/>
</dbReference>
<keyword evidence="10" id="KW-0472">Membrane</keyword>
<dbReference type="InterPro" id="IPR002402">
    <property type="entry name" value="Cyt_P450_E_grp-II"/>
</dbReference>
<keyword evidence="12" id="KW-1185">Reference proteome</keyword>
<dbReference type="GO" id="GO:0020037">
    <property type="term" value="F:heme binding"/>
    <property type="evidence" value="ECO:0007669"/>
    <property type="project" value="InterPro"/>
</dbReference>
<keyword evidence="7 9" id="KW-0503">Monooxygenase</keyword>
<dbReference type="InterPro" id="IPR036396">
    <property type="entry name" value="Cyt_P450_sf"/>
</dbReference>
<dbReference type="InterPro" id="IPR047146">
    <property type="entry name" value="Cyt_P450_E_CYP52_fungi"/>
</dbReference>
<evidence type="ECO:0000256" key="2">
    <source>
        <dbReference type="ARBA" id="ARBA00010617"/>
    </source>
</evidence>
<dbReference type="PRINTS" id="PR01239">
    <property type="entry name" value="EP450IICYP52"/>
</dbReference>
<protein>
    <submittedName>
        <fullName evidence="11">CIC11C00000004376</fullName>
    </submittedName>
</protein>
<evidence type="ECO:0000256" key="5">
    <source>
        <dbReference type="ARBA" id="ARBA00023002"/>
    </source>
</evidence>
<dbReference type="GO" id="GO:0005506">
    <property type="term" value="F:iron ion binding"/>
    <property type="evidence" value="ECO:0007669"/>
    <property type="project" value="InterPro"/>
</dbReference>
<evidence type="ECO:0000313" key="11">
    <source>
        <dbReference type="EMBL" id="SGZ50995.1"/>
    </source>
</evidence>
<reference evidence="11 12" key="1">
    <citation type="submission" date="2016-10" db="EMBL/GenBank/DDBJ databases">
        <authorList>
            <person name="de Groot N.N."/>
        </authorList>
    </citation>
    <scope>NUCLEOTIDE SEQUENCE [LARGE SCALE GENOMIC DNA]</scope>
    <source>
        <strain evidence="11 12">CBS 141442</strain>
    </source>
</reference>
<keyword evidence="5 9" id="KW-0560">Oxidoreductase</keyword>
<evidence type="ECO:0000256" key="9">
    <source>
        <dbReference type="RuleBase" id="RU000461"/>
    </source>
</evidence>
<dbReference type="AlphaFoldDB" id="A0A1L0BIP3"/>
<gene>
    <name evidence="11" type="ORF">SAMEA4029010_CIC11G00000004376</name>
</gene>
<dbReference type="InterPro" id="IPR017972">
    <property type="entry name" value="Cyt_P450_CS"/>
</dbReference>
<proteinExistence type="inferred from homology"/>
<keyword evidence="6 8" id="KW-0408">Iron</keyword>
<evidence type="ECO:0000256" key="6">
    <source>
        <dbReference type="ARBA" id="ARBA00023004"/>
    </source>
</evidence>
<dbReference type="PROSITE" id="PS00086">
    <property type="entry name" value="CYTOCHROME_P450"/>
    <property type="match status" value="1"/>
</dbReference>
<dbReference type="Gene3D" id="1.10.630.10">
    <property type="entry name" value="Cytochrome P450"/>
    <property type="match status" value="1"/>
</dbReference>
<dbReference type="CDD" id="cd11063">
    <property type="entry name" value="CYP52"/>
    <property type="match status" value="1"/>
</dbReference>
<comment type="cofactor">
    <cofactor evidence="1 8">
        <name>heme</name>
        <dbReference type="ChEBI" id="CHEBI:30413"/>
    </cofactor>
</comment>
<dbReference type="PANTHER" id="PTHR24287:SF1">
    <property type="entry name" value="P450, PUTATIVE (EUROFUNG)-RELATED"/>
    <property type="match status" value="1"/>
</dbReference>
<organism evidence="11 12">
    <name type="scientific">Sungouiella intermedia</name>
    <dbReference type="NCBI Taxonomy" id="45354"/>
    <lineage>
        <taxon>Eukaryota</taxon>
        <taxon>Fungi</taxon>
        <taxon>Dikarya</taxon>
        <taxon>Ascomycota</taxon>
        <taxon>Saccharomycotina</taxon>
        <taxon>Pichiomycetes</taxon>
        <taxon>Metschnikowiaceae</taxon>
        <taxon>Sungouiella</taxon>
    </lineage>
</organism>
<dbReference type="Pfam" id="PF00067">
    <property type="entry name" value="p450"/>
    <property type="match status" value="1"/>
</dbReference>
<evidence type="ECO:0000256" key="7">
    <source>
        <dbReference type="ARBA" id="ARBA00023033"/>
    </source>
</evidence>
<evidence type="ECO:0000256" key="1">
    <source>
        <dbReference type="ARBA" id="ARBA00001971"/>
    </source>
</evidence>
<evidence type="ECO:0000256" key="3">
    <source>
        <dbReference type="ARBA" id="ARBA00022617"/>
    </source>
</evidence>
<name>A0A1L0BIP3_9ASCO</name>
<dbReference type="STRING" id="45354.A0A1L0BIP3"/>
<feature type="binding site" description="axial binding residue" evidence="8">
    <location>
        <position position="469"/>
    </location>
    <ligand>
        <name>heme</name>
        <dbReference type="ChEBI" id="CHEBI:30413"/>
    </ligand>
    <ligandPart>
        <name>Fe</name>
        <dbReference type="ChEBI" id="CHEBI:18248"/>
    </ligandPart>
</feature>
<dbReference type="PRINTS" id="PR00385">
    <property type="entry name" value="P450"/>
</dbReference>
<evidence type="ECO:0000256" key="8">
    <source>
        <dbReference type="PIRSR" id="PIRSR602402-1"/>
    </source>
</evidence>
<sequence>MPRIEELRGEIVKDTDRVSWYNLVTILFVAYSVLNWIRQYIIFKRSGASHAPQKGDRLLGFRNVAETIKHQKDGTLPEFFQSKFSIEVKTYRRYIAAKAGFHTKDPENIKAILGTKFNDFNLGRYSAVRLTLGEGIFTLDGSGWKHSRAMLRPQFAREQVGHVTSLEPHIQALATRIRHTKGKSFDLQPLFFELTIDSGTEFLFGESCDSLSAEKNAEIQPNSFMQLKYDFPDCFNQVQNVLFSRVTLQSLYFLRDGFKFRRSNKVVHNFTDFYVQKALRATEEEIEKYSKDGYVFLYELAKQTKEPKVLRDQCLNILLAARDTTAGLLSFTFFELARNPQILETLREEIYKHFGNGEDLSLITFESLKKCEYLKWVLHEALRMYPSVPFNFRVAEKNTTLPRGGGPDGMSPVFIPRGSPVAYTIYAMQRDPEYYGEDAEVFRPERWGEPLAKKFGWAFIPFNGGPRICLGQQFALTEASYTTVRLLQLFKKIESFDERYPPRKQTHLTMSLFDGCNISMY</sequence>
<keyword evidence="10" id="KW-1133">Transmembrane helix</keyword>
<evidence type="ECO:0000256" key="4">
    <source>
        <dbReference type="ARBA" id="ARBA00022723"/>
    </source>
</evidence>
<dbReference type="EMBL" id="LT635757">
    <property type="protein sequence ID" value="SGZ50995.1"/>
    <property type="molecule type" value="Genomic_DNA"/>
</dbReference>
<keyword evidence="3 8" id="KW-0349">Heme</keyword>
<dbReference type="PRINTS" id="PR00464">
    <property type="entry name" value="EP450II"/>
</dbReference>
<dbReference type="GO" id="GO:0016712">
    <property type="term" value="F:oxidoreductase activity, acting on paired donors, with incorporation or reduction of molecular oxygen, reduced flavin or flavoprotein as one donor, and incorporation of one atom of oxygen"/>
    <property type="evidence" value="ECO:0007669"/>
    <property type="project" value="InterPro"/>
</dbReference>
<dbReference type="InterPro" id="IPR001128">
    <property type="entry name" value="Cyt_P450"/>
</dbReference>
<dbReference type="Proteomes" id="UP000182334">
    <property type="component" value="Chromosome II"/>
</dbReference>
<keyword evidence="10" id="KW-0812">Transmembrane</keyword>
<dbReference type="SUPFAM" id="SSF48264">
    <property type="entry name" value="Cytochrome P450"/>
    <property type="match status" value="1"/>
</dbReference>
<comment type="similarity">
    <text evidence="2 9">Belongs to the cytochrome P450 family.</text>
</comment>
<evidence type="ECO:0000313" key="12">
    <source>
        <dbReference type="Proteomes" id="UP000182334"/>
    </source>
</evidence>
<accession>A0A1L0BIP3</accession>
<keyword evidence="4 8" id="KW-0479">Metal-binding</keyword>
<dbReference type="PANTHER" id="PTHR24287">
    <property type="entry name" value="P450, PUTATIVE (EUROFUNG)-RELATED"/>
    <property type="match status" value="1"/>
</dbReference>
<feature type="transmembrane region" description="Helical" evidence="10">
    <location>
        <begin position="20"/>
        <end position="37"/>
    </location>
</feature>
<dbReference type="OrthoDB" id="1470350at2759"/>
<evidence type="ECO:0000256" key="10">
    <source>
        <dbReference type="SAM" id="Phobius"/>
    </source>
</evidence>